<dbReference type="PANTHER" id="PTHR43708">
    <property type="entry name" value="CONSERVED EXPRESSED OXIDOREDUCTASE (EUROFUNG)"/>
    <property type="match status" value="1"/>
</dbReference>
<reference evidence="2 3" key="1">
    <citation type="submission" date="2024-06" db="EMBL/GenBank/DDBJ databases">
        <title>The Natural Products Discovery Center: Release of the First 8490 Sequenced Strains for Exploring Actinobacteria Biosynthetic Diversity.</title>
        <authorList>
            <person name="Kalkreuter E."/>
            <person name="Kautsar S.A."/>
            <person name="Yang D."/>
            <person name="Bader C.D."/>
            <person name="Teijaro C.N."/>
            <person name="Fluegel L."/>
            <person name="Davis C.M."/>
            <person name="Simpson J.R."/>
            <person name="Lauterbach L."/>
            <person name="Steele A.D."/>
            <person name="Gui C."/>
            <person name="Meng S."/>
            <person name="Li G."/>
            <person name="Viehrig K."/>
            <person name="Ye F."/>
            <person name="Su P."/>
            <person name="Kiefer A.F."/>
            <person name="Nichols A."/>
            <person name="Cepeda A.J."/>
            <person name="Yan W."/>
            <person name="Fan B."/>
            <person name="Jiang Y."/>
            <person name="Adhikari A."/>
            <person name="Zheng C.-J."/>
            <person name="Schuster L."/>
            <person name="Cowan T.M."/>
            <person name="Smanski M.J."/>
            <person name="Chevrette M.G."/>
            <person name="De Carvalho L.P.S."/>
            <person name="Shen B."/>
        </authorList>
    </citation>
    <scope>NUCLEOTIDE SEQUENCE [LARGE SCALE GENOMIC DNA]</scope>
    <source>
        <strain evidence="2 3">NPDC033039</strain>
    </source>
</reference>
<dbReference type="SUPFAM" id="SSF55347">
    <property type="entry name" value="Glyceraldehyde-3-phosphate dehydrogenase-like, C-terminal domain"/>
    <property type="match status" value="1"/>
</dbReference>
<sequence>MHRIRVGVLGCGMIAQLMHLPYLTALRERFDVTAVCDRSFDLAEAVAQRFRVPRVYASLPEMLDGSPEIDAVAVLNADHVEPVLLSLRRSKHVFTEKPLGYTVAETEEVAAAGDAAGVTVMVGYMKRYDSGVRRGLAEIARLTRPLAARLEIVVGPDYGNWIIPELARIVRSPQPPPGSDTRRERVRQEIPGSRDAALETYMDMFGVWSHDINLLRAAFPASPDSIKAHASEDGTLLTASLRWADGPQCTFLGASTALHRFEESLTVWGEDRTVRLDVSNPFLRDAPSTVRIWRDEPAAGPGAPRGGAVEEVVTGAHDEAFRAQWEHFHECVTTGRRPLTDARGAVLDTRLMRDIVRATEH</sequence>
<dbReference type="InterPro" id="IPR036291">
    <property type="entry name" value="NAD(P)-bd_dom_sf"/>
</dbReference>
<comment type="caution">
    <text evidence="2">The sequence shown here is derived from an EMBL/GenBank/DDBJ whole genome shotgun (WGS) entry which is preliminary data.</text>
</comment>
<name>A0ABV2YZH1_9ACTN</name>
<gene>
    <name evidence="2" type="ORF">AB0E61_13710</name>
</gene>
<dbReference type="Gene3D" id="3.40.50.720">
    <property type="entry name" value="NAD(P)-binding Rossmann-like Domain"/>
    <property type="match status" value="1"/>
</dbReference>
<keyword evidence="3" id="KW-1185">Reference proteome</keyword>
<dbReference type="InterPro" id="IPR051317">
    <property type="entry name" value="Gfo/Idh/MocA_oxidoreduct"/>
</dbReference>
<feature type="domain" description="Gfo/Idh/MocA-like oxidoreductase N-terminal" evidence="1">
    <location>
        <begin position="4"/>
        <end position="124"/>
    </location>
</feature>
<protein>
    <submittedName>
        <fullName evidence="2">Gfo/Idh/MocA family oxidoreductase</fullName>
    </submittedName>
</protein>
<dbReference type="EMBL" id="JBEZVI010000009">
    <property type="protein sequence ID" value="MEU3711141.1"/>
    <property type="molecule type" value="Genomic_DNA"/>
</dbReference>
<dbReference type="Pfam" id="PF01408">
    <property type="entry name" value="GFO_IDH_MocA"/>
    <property type="match status" value="1"/>
</dbReference>
<dbReference type="RefSeq" id="WP_157847979.1">
    <property type="nucleotide sequence ID" value="NZ_JBEZVI010000009.1"/>
</dbReference>
<dbReference type="Proteomes" id="UP001550853">
    <property type="component" value="Unassembled WGS sequence"/>
</dbReference>
<dbReference type="PANTHER" id="PTHR43708:SF4">
    <property type="entry name" value="OXIDOREDUCTASE YCEM-RELATED"/>
    <property type="match status" value="1"/>
</dbReference>
<proteinExistence type="predicted"/>
<evidence type="ECO:0000259" key="1">
    <source>
        <dbReference type="Pfam" id="PF01408"/>
    </source>
</evidence>
<evidence type="ECO:0000313" key="2">
    <source>
        <dbReference type="EMBL" id="MEU3711141.1"/>
    </source>
</evidence>
<evidence type="ECO:0000313" key="3">
    <source>
        <dbReference type="Proteomes" id="UP001550853"/>
    </source>
</evidence>
<dbReference type="InterPro" id="IPR000683">
    <property type="entry name" value="Gfo/Idh/MocA-like_OxRdtase_N"/>
</dbReference>
<dbReference type="Gene3D" id="3.30.360.10">
    <property type="entry name" value="Dihydrodipicolinate Reductase, domain 2"/>
    <property type="match status" value="1"/>
</dbReference>
<accession>A0ABV2YZH1</accession>
<dbReference type="SUPFAM" id="SSF51735">
    <property type="entry name" value="NAD(P)-binding Rossmann-fold domains"/>
    <property type="match status" value="1"/>
</dbReference>
<organism evidence="2 3">
    <name type="scientific">Streptomyces catenulae</name>
    <dbReference type="NCBI Taxonomy" id="66875"/>
    <lineage>
        <taxon>Bacteria</taxon>
        <taxon>Bacillati</taxon>
        <taxon>Actinomycetota</taxon>
        <taxon>Actinomycetes</taxon>
        <taxon>Kitasatosporales</taxon>
        <taxon>Streptomycetaceae</taxon>
        <taxon>Streptomyces</taxon>
    </lineage>
</organism>